<dbReference type="SUPFAM" id="SSF52266">
    <property type="entry name" value="SGNH hydrolase"/>
    <property type="match status" value="1"/>
</dbReference>
<name>A0A6J5LXE1_9CAUD</name>
<gene>
    <name evidence="1" type="ORF">UFOVP328_64</name>
</gene>
<accession>A0A6J5LXE1</accession>
<protein>
    <submittedName>
        <fullName evidence="1">Uncharacterized protein</fullName>
    </submittedName>
</protein>
<organism evidence="1">
    <name type="scientific">uncultured Caudovirales phage</name>
    <dbReference type="NCBI Taxonomy" id="2100421"/>
    <lineage>
        <taxon>Viruses</taxon>
        <taxon>Duplodnaviria</taxon>
        <taxon>Heunggongvirae</taxon>
        <taxon>Uroviricota</taxon>
        <taxon>Caudoviricetes</taxon>
        <taxon>Peduoviridae</taxon>
        <taxon>Maltschvirus</taxon>
        <taxon>Maltschvirus maltsch</taxon>
    </lineage>
</organism>
<reference evidence="1" key="1">
    <citation type="submission" date="2020-04" db="EMBL/GenBank/DDBJ databases">
        <authorList>
            <person name="Chiriac C."/>
            <person name="Salcher M."/>
            <person name="Ghai R."/>
            <person name="Kavagutti S V."/>
        </authorList>
    </citation>
    <scope>NUCLEOTIDE SEQUENCE</scope>
</reference>
<dbReference type="EMBL" id="LR796341">
    <property type="protein sequence ID" value="CAB4137727.1"/>
    <property type="molecule type" value="Genomic_DNA"/>
</dbReference>
<proteinExistence type="predicted"/>
<sequence length="205" mass="24016">MKLKSFGCSFIYGTDLASTDLTWPGLLAQHINYEYQCHARPGSGNLQILEKILNQTTTNDSAFYVVGWTWIDRFDYAEPANDQWKTIMPVDTDKIASNYYRDLHSQYRDKLTTLIYIKTAIDCLKQKNYPFVMTYMDELIFETEWHTTPAVIDIQNYIKPYMTKFENKTFLDFSKEKGFPISETLHPLENAHQAAFELIRSYNLV</sequence>
<evidence type="ECO:0000313" key="1">
    <source>
        <dbReference type="EMBL" id="CAB4137727.1"/>
    </source>
</evidence>